<dbReference type="EMBL" id="CP036279">
    <property type="protein sequence ID" value="QDU59647.1"/>
    <property type="molecule type" value="Genomic_DNA"/>
</dbReference>
<evidence type="ECO:0000313" key="1">
    <source>
        <dbReference type="EMBL" id="QDU59647.1"/>
    </source>
</evidence>
<gene>
    <name evidence="1" type="ORF">Pan216_04780</name>
</gene>
<evidence type="ECO:0000313" key="2">
    <source>
        <dbReference type="Proteomes" id="UP000317093"/>
    </source>
</evidence>
<proteinExistence type="predicted"/>
<keyword evidence="2" id="KW-1185">Reference proteome</keyword>
<dbReference type="Proteomes" id="UP000317093">
    <property type="component" value="Chromosome"/>
</dbReference>
<evidence type="ECO:0008006" key="3">
    <source>
        <dbReference type="Google" id="ProtNLM"/>
    </source>
</evidence>
<name>A0A518AY36_9BACT</name>
<reference evidence="1 2" key="1">
    <citation type="submission" date="2019-02" db="EMBL/GenBank/DDBJ databases">
        <title>Deep-cultivation of Planctomycetes and their phenomic and genomic characterization uncovers novel biology.</title>
        <authorList>
            <person name="Wiegand S."/>
            <person name="Jogler M."/>
            <person name="Boedeker C."/>
            <person name="Pinto D."/>
            <person name="Vollmers J."/>
            <person name="Rivas-Marin E."/>
            <person name="Kohn T."/>
            <person name="Peeters S.H."/>
            <person name="Heuer A."/>
            <person name="Rast P."/>
            <person name="Oberbeckmann S."/>
            <person name="Bunk B."/>
            <person name="Jeske O."/>
            <person name="Meyerdierks A."/>
            <person name="Storesund J.E."/>
            <person name="Kallscheuer N."/>
            <person name="Luecker S."/>
            <person name="Lage O.M."/>
            <person name="Pohl T."/>
            <person name="Merkel B.J."/>
            <person name="Hornburger P."/>
            <person name="Mueller R.-W."/>
            <person name="Bruemmer F."/>
            <person name="Labrenz M."/>
            <person name="Spormann A.M."/>
            <person name="Op den Camp H."/>
            <person name="Overmann J."/>
            <person name="Amann R."/>
            <person name="Jetten M.S.M."/>
            <person name="Mascher T."/>
            <person name="Medema M.H."/>
            <person name="Devos D.P."/>
            <person name="Kaster A.-K."/>
            <person name="Ovreas L."/>
            <person name="Rohde M."/>
            <person name="Galperin M.Y."/>
            <person name="Jogler C."/>
        </authorList>
    </citation>
    <scope>NUCLEOTIDE SEQUENCE [LARGE SCALE GENOMIC DNA]</scope>
    <source>
        <strain evidence="1 2">Pan216</strain>
    </source>
</reference>
<accession>A0A518AY36</accession>
<dbReference type="KEGG" id="knv:Pan216_04780"/>
<organism evidence="1 2">
    <name type="scientific">Kolteria novifilia</name>
    <dbReference type="NCBI Taxonomy" id="2527975"/>
    <lineage>
        <taxon>Bacteria</taxon>
        <taxon>Pseudomonadati</taxon>
        <taxon>Planctomycetota</taxon>
        <taxon>Planctomycetia</taxon>
        <taxon>Kolteriales</taxon>
        <taxon>Kolteriaceae</taxon>
        <taxon>Kolteria</taxon>
    </lineage>
</organism>
<sequence length="161" mass="18292">MGSEEPARVMRHVPQRTKVDCGVAVLAMLADVSYKRAERTLREVSFMPPGLIGDGVTEQNLLLSLVQLTSQWWQLGFGGGTSLAEWERPEDRAAIVVSPNGRTNLHWVAYEKGEIYDPHSDGSCSLVDYERAHWKVKTTLRRDQSKLGEFQLRQMEAFRIF</sequence>
<dbReference type="AlphaFoldDB" id="A0A518AY36"/>
<protein>
    <recommendedName>
        <fullName evidence="3">Peptidase C39 domain-containing protein</fullName>
    </recommendedName>
</protein>